<evidence type="ECO:0000256" key="1">
    <source>
        <dbReference type="SAM" id="Phobius"/>
    </source>
</evidence>
<name>K9IQT6_DESRO</name>
<feature type="transmembrane region" description="Helical" evidence="1">
    <location>
        <begin position="58"/>
        <end position="79"/>
    </location>
</feature>
<dbReference type="EMBL" id="GABZ01003298">
    <property type="protein sequence ID" value="JAA50227.1"/>
    <property type="molecule type" value="mRNA"/>
</dbReference>
<feature type="transmembrane region" description="Helical" evidence="1">
    <location>
        <begin position="30"/>
        <end position="52"/>
    </location>
</feature>
<keyword evidence="1" id="KW-0472">Membrane</keyword>
<reference evidence="2" key="1">
    <citation type="submission" date="2012-11" db="EMBL/GenBank/DDBJ databases">
        <title>The Vampirome: Transcriptome and Proteome Analysis of the Submandibular and Accessory Glands of the Vampire Bat and Vector of Human Rabies, Desmodus rotundus.</title>
        <authorList>
            <person name="Francischetti I.M.B."/>
            <person name="Assumpcao T.C.F."/>
            <person name="Ma D."/>
            <person name="Vicente E.C."/>
            <person name="Ribeiro J.M.C."/>
        </authorList>
    </citation>
    <scope>NUCLEOTIDE SEQUENCE</scope>
    <source>
        <tissue evidence="2">Salivary gland</tissue>
    </source>
</reference>
<organism evidence="2">
    <name type="scientific">Desmodus rotundus</name>
    <name type="common">Vampire bat</name>
    <dbReference type="NCBI Taxonomy" id="9430"/>
    <lineage>
        <taxon>Eukaryota</taxon>
        <taxon>Metazoa</taxon>
        <taxon>Chordata</taxon>
        <taxon>Craniata</taxon>
        <taxon>Vertebrata</taxon>
        <taxon>Euteleostomi</taxon>
        <taxon>Mammalia</taxon>
        <taxon>Eutheria</taxon>
        <taxon>Laurasiatheria</taxon>
        <taxon>Chiroptera</taxon>
        <taxon>Yangochiroptera</taxon>
        <taxon>Phyllostomidae</taxon>
        <taxon>Desmodontinae</taxon>
        <taxon>Desmodus</taxon>
    </lineage>
</organism>
<accession>K9IQT6</accession>
<feature type="non-terminal residue" evidence="2">
    <location>
        <position position="1"/>
    </location>
</feature>
<evidence type="ECO:0000313" key="2">
    <source>
        <dbReference type="EMBL" id="JAA50227.1"/>
    </source>
</evidence>
<sequence length="104" mass="11988">GGWSNVCHKGLESQKLRVTEVQRNKSQKSWLPLTVSTTLPAGCCFVLFSFYFFVLVVIYFIFFVMLFFLIFILFFYYFYCCSITVVCIFSPPLPPTPAKPTSLP</sequence>
<feature type="non-terminal residue" evidence="2">
    <location>
        <position position="104"/>
    </location>
</feature>
<dbReference type="AlphaFoldDB" id="K9IQT6"/>
<keyword evidence="1" id="KW-1133">Transmembrane helix</keyword>
<protein>
    <submittedName>
        <fullName evidence="2">Uncharacterized protein</fullName>
    </submittedName>
</protein>
<keyword evidence="1" id="KW-0812">Transmembrane</keyword>
<proteinExistence type="evidence at transcript level"/>